<dbReference type="PANTHER" id="PTHR34688:SF2">
    <property type="entry name" value="CYTOCHROME C6, CHLOROPLASTIC"/>
    <property type="match status" value="1"/>
</dbReference>
<evidence type="ECO:0000256" key="6">
    <source>
        <dbReference type="ARBA" id="ARBA00022617"/>
    </source>
</evidence>
<comment type="function">
    <text evidence="1">Functions as an electron carrier between membrane-bound cytochrome b6-f and photosystem I in oxygenic photosynthesis.</text>
</comment>
<dbReference type="InterPro" id="IPR036909">
    <property type="entry name" value="Cyt_c-like_dom_sf"/>
</dbReference>
<dbReference type="InterPro" id="IPR009056">
    <property type="entry name" value="Cyt_c-like_dom"/>
</dbReference>
<dbReference type="InterPro" id="IPR023655">
    <property type="entry name" value="Cyt_C6"/>
</dbReference>
<comment type="subcellular location">
    <subcellularLocation>
        <location evidence="2">Plastid</location>
        <location evidence="2">Chloroplast thylakoid lumen</location>
    </subcellularLocation>
</comment>
<dbReference type="PANTHER" id="PTHR34688">
    <property type="entry name" value="CYTOCHROME C6, CHLOROPLASTIC"/>
    <property type="match status" value="1"/>
</dbReference>
<proteinExistence type="inferred from homology"/>
<keyword evidence="5" id="KW-0602">Photosynthesis</keyword>
<evidence type="ECO:0000256" key="16">
    <source>
        <dbReference type="SAM" id="SignalP"/>
    </source>
</evidence>
<evidence type="ECO:0000256" key="5">
    <source>
        <dbReference type="ARBA" id="ARBA00022531"/>
    </source>
</evidence>
<dbReference type="SUPFAM" id="SSF46626">
    <property type="entry name" value="Cytochrome c"/>
    <property type="match status" value="1"/>
</dbReference>
<protein>
    <recommendedName>
        <fullName evidence="13">Cytochrome c-553</fullName>
    </recommendedName>
    <alternativeName>
        <fullName evidence="12">Cytochrome c553</fullName>
    </alternativeName>
    <alternativeName>
        <fullName evidence="11">Soluble cytochrome f</fullName>
    </alternativeName>
</protein>
<organism evidence="18 19">
    <name type="scientific">Cyclostephanos tholiformis</name>
    <dbReference type="NCBI Taxonomy" id="382380"/>
    <lineage>
        <taxon>Eukaryota</taxon>
        <taxon>Sar</taxon>
        <taxon>Stramenopiles</taxon>
        <taxon>Ochrophyta</taxon>
        <taxon>Bacillariophyta</taxon>
        <taxon>Coscinodiscophyceae</taxon>
        <taxon>Thalassiosirophycidae</taxon>
        <taxon>Stephanodiscales</taxon>
        <taxon>Stephanodiscaceae</taxon>
        <taxon>Cyclostephanos</taxon>
    </lineage>
</organism>
<accession>A0ABD3RCP9</accession>
<evidence type="ECO:0000256" key="1">
    <source>
        <dbReference type="ARBA" id="ARBA00002347"/>
    </source>
</evidence>
<gene>
    <name evidence="18" type="ORF">ACHAXA_001592</name>
</gene>
<evidence type="ECO:0000256" key="8">
    <source>
        <dbReference type="ARBA" id="ARBA00022982"/>
    </source>
</evidence>
<evidence type="ECO:0000256" key="15">
    <source>
        <dbReference type="SAM" id="Phobius"/>
    </source>
</evidence>
<keyword evidence="15" id="KW-0812">Transmembrane</keyword>
<evidence type="ECO:0000256" key="12">
    <source>
        <dbReference type="ARBA" id="ARBA00031247"/>
    </source>
</evidence>
<feature type="chain" id="PRO_5044778791" description="Cytochrome c-553" evidence="16">
    <location>
        <begin position="16"/>
        <end position="176"/>
    </location>
</feature>
<dbReference type="AlphaFoldDB" id="A0ABD3RCP9"/>
<evidence type="ECO:0000256" key="10">
    <source>
        <dbReference type="ARBA" id="ARBA00023078"/>
    </source>
</evidence>
<sequence>MKLAIIAALIASSSAFTIKVEVPASEVLRRHRQIAVRYICLGLLFAHLYFLYLLLLPHAPFTRPQAVKAAVAGAAVTVGVAVSPAFAGDVGAGEQVFNANCAACHAGGQNVIMPDKTLEKAALEQYLAGGRNEKAVMTQVTNGKNAMPAFGGRLSEDDIANVASYVIATSEAGWDE</sequence>
<dbReference type="Pfam" id="PF13442">
    <property type="entry name" value="Cytochrome_CBB3"/>
    <property type="match status" value="1"/>
</dbReference>
<keyword evidence="8" id="KW-0249">Electron transport</keyword>
<dbReference type="Proteomes" id="UP001530377">
    <property type="component" value="Unassembled WGS sequence"/>
</dbReference>
<feature type="signal peptide" evidence="16">
    <location>
        <begin position="1"/>
        <end position="15"/>
    </location>
</feature>
<comment type="similarity">
    <text evidence="3">Belongs to the cytochrome c family. PetJ subfamily.</text>
</comment>
<feature type="domain" description="Cytochrome c" evidence="17">
    <location>
        <begin position="88"/>
        <end position="170"/>
    </location>
</feature>
<keyword evidence="7 14" id="KW-0479">Metal-binding</keyword>
<evidence type="ECO:0000256" key="13">
    <source>
        <dbReference type="ARBA" id="ARBA00033211"/>
    </source>
</evidence>
<dbReference type="GO" id="GO:0009543">
    <property type="term" value="C:chloroplast thylakoid lumen"/>
    <property type="evidence" value="ECO:0007669"/>
    <property type="project" value="UniProtKB-SubCell"/>
</dbReference>
<dbReference type="PROSITE" id="PS51007">
    <property type="entry name" value="CYTC"/>
    <property type="match status" value="1"/>
</dbReference>
<keyword evidence="9 14" id="KW-0408">Iron</keyword>
<dbReference type="Gene3D" id="1.10.760.10">
    <property type="entry name" value="Cytochrome c-like domain"/>
    <property type="match status" value="1"/>
</dbReference>
<reference evidence="18 19" key="1">
    <citation type="submission" date="2024-10" db="EMBL/GenBank/DDBJ databases">
        <title>Updated reference genomes for cyclostephanoid diatoms.</title>
        <authorList>
            <person name="Roberts W.R."/>
            <person name="Alverson A.J."/>
        </authorList>
    </citation>
    <scope>NUCLEOTIDE SEQUENCE [LARGE SCALE GENOMIC DNA]</scope>
    <source>
        <strain evidence="18 19">AJA228-03</strain>
    </source>
</reference>
<evidence type="ECO:0000256" key="3">
    <source>
        <dbReference type="ARBA" id="ARBA00009650"/>
    </source>
</evidence>
<dbReference type="HAMAP" id="MF_00594">
    <property type="entry name" value="Cytc_PetJ"/>
    <property type="match status" value="1"/>
</dbReference>
<keyword evidence="15" id="KW-1133">Transmembrane helix</keyword>
<dbReference type="InterPro" id="IPR008168">
    <property type="entry name" value="Cyt_C_IC"/>
</dbReference>
<evidence type="ECO:0000313" key="18">
    <source>
        <dbReference type="EMBL" id="KAL3810767.1"/>
    </source>
</evidence>
<keyword evidence="16" id="KW-0732">Signal</keyword>
<evidence type="ECO:0000256" key="4">
    <source>
        <dbReference type="ARBA" id="ARBA00022448"/>
    </source>
</evidence>
<feature type="transmembrane region" description="Helical" evidence="15">
    <location>
        <begin position="34"/>
        <end position="55"/>
    </location>
</feature>
<evidence type="ECO:0000256" key="7">
    <source>
        <dbReference type="ARBA" id="ARBA00022723"/>
    </source>
</evidence>
<comment type="caution">
    <text evidence="18">The sequence shown here is derived from an EMBL/GenBank/DDBJ whole genome shotgun (WGS) entry which is preliminary data.</text>
</comment>
<evidence type="ECO:0000313" key="19">
    <source>
        <dbReference type="Proteomes" id="UP001530377"/>
    </source>
</evidence>
<dbReference type="GO" id="GO:0015979">
    <property type="term" value="P:photosynthesis"/>
    <property type="evidence" value="ECO:0007669"/>
    <property type="project" value="UniProtKB-KW"/>
</dbReference>
<dbReference type="FunFam" id="1.10.760.10:FF:000038">
    <property type="entry name" value="Cytochrome c6"/>
    <property type="match status" value="1"/>
</dbReference>
<dbReference type="GO" id="GO:0046872">
    <property type="term" value="F:metal ion binding"/>
    <property type="evidence" value="ECO:0007669"/>
    <property type="project" value="UniProtKB-KW"/>
</dbReference>
<evidence type="ECO:0000259" key="17">
    <source>
        <dbReference type="PROSITE" id="PS51007"/>
    </source>
</evidence>
<dbReference type="EMBL" id="JALLPB020000304">
    <property type="protein sequence ID" value="KAL3810767.1"/>
    <property type="molecule type" value="Genomic_DNA"/>
</dbReference>
<name>A0ABD3RCP9_9STRA</name>
<dbReference type="PRINTS" id="PR00605">
    <property type="entry name" value="CYTCHROMECIC"/>
</dbReference>
<evidence type="ECO:0000256" key="11">
    <source>
        <dbReference type="ARBA" id="ARBA00030448"/>
    </source>
</evidence>
<keyword evidence="6 14" id="KW-0349">Heme</keyword>
<keyword evidence="15" id="KW-0472">Membrane</keyword>
<keyword evidence="10" id="KW-0793">Thylakoid</keyword>
<keyword evidence="4" id="KW-0813">Transport</keyword>
<evidence type="ECO:0000256" key="9">
    <source>
        <dbReference type="ARBA" id="ARBA00023004"/>
    </source>
</evidence>
<evidence type="ECO:0000256" key="14">
    <source>
        <dbReference type="PROSITE-ProRule" id="PRU00433"/>
    </source>
</evidence>
<keyword evidence="19" id="KW-1185">Reference proteome</keyword>
<evidence type="ECO:0000256" key="2">
    <source>
        <dbReference type="ARBA" id="ARBA00004456"/>
    </source>
</evidence>